<evidence type="ECO:0000313" key="3">
    <source>
        <dbReference type="Proteomes" id="UP000625682"/>
    </source>
</evidence>
<gene>
    <name evidence="2" type="ORF">GCM10012282_02200</name>
</gene>
<dbReference type="AlphaFoldDB" id="A0A917NMJ6"/>
<feature type="region of interest" description="Disordered" evidence="1">
    <location>
        <begin position="38"/>
        <end position="66"/>
    </location>
</feature>
<sequence>MGHEGPYIQLRPPGGGTEWDASPDRLRPATATEALRARVTERNREGNLAAAPPAADRSPSPECTLANRPGYEHLHTNCRQTTDVPLPHAVGILLQPRCGCTCHSQRKDQS</sequence>
<evidence type="ECO:0000256" key="1">
    <source>
        <dbReference type="SAM" id="MobiDB-lite"/>
    </source>
</evidence>
<name>A0A917NMJ6_9ACTN</name>
<reference evidence="2" key="1">
    <citation type="journal article" date="2014" name="Int. J. Syst. Evol. Microbiol.">
        <title>Complete genome sequence of Corynebacterium casei LMG S-19264T (=DSM 44701T), isolated from a smear-ripened cheese.</title>
        <authorList>
            <consortium name="US DOE Joint Genome Institute (JGI-PGF)"/>
            <person name="Walter F."/>
            <person name="Albersmeier A."/>
            <person name="Kalinowski J."/>
            <person name="Ruckert C."/>
        </authorList>
    </citation>
    <scope>NUCLEOTIDE SEQUENCE</scope>
    <source>
        <strain evidence="2">CGMCC 4.7272</strain>
    </source>
</reference>
<organism evidence="2 3">
    <name type="scientific">Streptomyces lacrimifluminis</name>
    <dbReference type="NCBI Taxonomy" id="1500077"/>
    <lineage>
        <taxon>Bacteria</taxon>
        <taxon>Bacillati</taxon>
        <taxon>Actinomycetota</taxon>
        <taxon>Actinomycetes</taxon>
        <taxon>Kitasatosporales</taxon>
        <taxon>Streptomycetaceae</taxon>
        <taxon>Streptomyces</taxon>
    </lineage>
</organism>
<accession>A0A917NMJ6</accession>
<reference evidence="2" key="2">
    <citation type="submission" date="2020-09" db="EMBL/GenBank/DDBJ databases">
        <authorList>
            <person name="Sun Q."/>
            <person name="Zhou Y."/>
        </authorList>
    </citation>
    <scope>NUCLEOTIDE SEQUENCE</scope>
    <source>
        <strain evidence="2">CGMCC 4.7272</strain>
    </source>
</reference>
<comment type="caution">
    <text evidence="2">The sequence shown here is derived from an EMBL/GenBank/DDBJ whole genome shotgun (WGS) entry which is preliminary data.</text>
</comment>
<evidence type="ECO:0000313" key="2">
    <source>
        <dbReference type="EMBL" id="GGJ09171.1"/>
    </source>
</evidence>
<protein>
    <submittedName>
        <fullName evidence="2">Uncharacterized protein</fullName>
    </submittedName>
</protein>
<proteinExistence type="predicted"/>
<dbReference type="RefSeq" id="WP_189145706.1">
    <property type="nucleotide sequence ID" value="NZ_BAABER010000004.1"/>
</dbReference>
<feature type="region of interest" description="Disordered" evidence="1">
    <location>
        <begin position="1"/>
        <end position="26"/>
    </location>
</feature>
<dbReference type="Proteomes" id="UP000625682">
    <property type="component" value="Unassembled WGS sequence"/>
</dbReference>
<dbReference type="EMBL" id="BMMU01000001">
    <property type="protein sequence ID" value="GGJ09171.1"/>
    <property type="molecule type" value="Genomic_DNA"/>
</dbReference>
<keyword evidence="3" id="KW-1185">Reference proteome</keyword>